<dbReference type="Proteomes" id="UP000298061">
    <property type="component" value="Unassembled WGS sequence"/>
</dbReference>
<evidence type="ECO:0008006" key="12">
    <source>
        <dbReference type="Google" id="ProtNLM"/>
    </source>
</evidence>
<dbReference type="CDD" id="cd18808">
    <property type="entry name" value="SF1_C_Upf1"/>
    <property type="match status" value="1"/>
</dbReference>
<keyword evidence="7" id="KW-0732">Signal</keyword>
<dbReference type="GO" id="GO:0003724">
    <property type="term" value="F:RNA helicase activity"/>
    <property type="evidence" value="ECO:0007669"/>
    <property type="project" value="TreeGrafter"/>
</dbReference>
<feature type="chain" id="PRO_5021441071" description="AAA+ ATPase domain-containing protein" evidence="7">
    <location>
        <begin position="20"/>
        <end position="1052"/>
    </location>
</feature>
<evidence type="ECO:0000313" key="11">
    <source>
        <dbReference type="Proteomes" id="UP000298061"/>
    </source>
</evidence>
<evidence type="ECO:0000256" key="6">
    <source>
        <dbReference type="SAM" id="Coils"/>
    </source>
</evidence>
<dbReference type="InterPro" id="IPR027417">
    <property type="entry name" value="P-loop_NTPase"/>
</dbReference>
<comment type="caution">
    <text evidence="10">The sequence shown here is derived from an EMBL/GenBank/DDBJ whole genome shotgun (WGS) entry which is preliminary data.</text>
</comment>
<dbReference type="FunFam" id="3.40.50.300:FF:000326">
    <property type="entry name" value="P-loop containing nucleoside triphosphate hydrolase"/>
    <property type="match status" value="1"/>
</dbReference>
<dbReference type="PANTHER" id="PTHR10887:SF517">
    <property type="entry name" value="RNA HELICASE NONSENSE MRNA REDUCING FACTOR"/>
    <property type="match status" value="1"/>
</dbReference>
<dbReference type="STRING" id="135208.A0A4Z0A3P8"/>
<sequence length="1052" mass="115926">MRSVLFLAFFVALAGRGWALNIVLGGSVGNISELDFLKPNDSKLIADCASNCTAGNQAIDACLDDNNCLCNSTTVTAITACEQCMLTSIIKENRKVSDPRAGSAVALNAYSAACAAPPLNITIPATSIALTLPADWDGPQSDILSTGVTVVAVIAGAVLGGGALVLLSSIQFPRNGSERRAAVQSPSRNLASLVDDLLVDASLHVPPPLPVEEGIAFETTGEQPECRYDWRLRAPSRTKSAPPRSERGWKRYPKRVEPSFEKLGPYTREIQAYKDQFVPLLLAEREEEESVLRERLSSWSVERLRAAGYCITGMRGFWMERHQFERPVATFQLGPGITLPEHKFAKGTQVLVSRLDPLKEAPVEGSIFSYTATQLQVSFPELFDIDQGEWRLDVGRSNMIYERMKAAIDNLQMDPALQEAYVSSPDREFVLQGTHLRDILLHSFSPALPEHHRTPVQDAQDPNYVPHEVLEHPSRIKGRHEGAFKDDMLIQSWARRYGRPNPVVMEGDPVLEGLNATQVRAVAMMIGERASLVHGPPGTGKTRTIIEAVRLLKVHFQVSIPLLVCTYTNVAVDNLVEGLVAAGVKPLRVGYSGKVEASLYEHTLEAKLEAHPLRPKLEKATADQEQLKKRLSYLHQQIEKLQAAKRSDLVRRLERMEMDAISLERQLVAVKSKCYALRQEMLHEVVYQADVICTTCITSASVALRVIDFPVIFLDEASMSTEPASLIPIMKGSRHVALIGDHKQLPPVITSREAQIRGLGISLFERLTEEAIVPSIMLDLQYRMHPAISRFPSSEFYNFCLQDGTVDASGNVPSHLHPPSSTHLLADPRTGHVPSVVFLDHGGAESFKDRSRVNWTEAHIVCSIIEDLLLSNEASGRARLMRPVTDLVQQGLRGEDIGVIAPYVAQISLLSRFLNTDANYQKHFKAVLGDQRAMQLANIEVKTVDGFEGREKDIIIFSTVRNNPKGYIGFLADRRRLNVGLTRAKRGLFVVGSLSTLRAGKTGGREGAVQKVGKGAEAWRRYVQFLTQENLVMSAGHGGSAARMERTATALG</sequence>
<accession>A0A4Z0A3P8</accession>
<proteinExistence type="inferred from homology"/>
<evidence type="ECO:0000259" key="9">
    <source>
        <dbReference type="Pfam" id="PF13087"/>
    </source>
</evidence>
<dbReference type="InterPro" id="IPR041679">
    <property type="entry name" value="DNA2/NAM7-like_C"/>
</dbReference>
<feature type="signal peptide" evidence="7">
    <location>
        <begin position="1"/>
        <end position="19"/>
    </location>
</feature>
<keyword evidence="11" id="KW-1185">Reference proteome</keyword>
<keyword evidence="3" id="KW-0378">Hydrolase</keyword>
<evidence type="ECO:0000256" key="4">
    <source>
        <dbReference type="ARBA" id="ARBA00022806"/>
    </source>
</evidence>
<dbReference type="GO" id="GO:0000184">
    <property type="term" value="P:nuclear-transcribed mRNA catabolic process, nonsense-mediated decay"/>
    <property type="evidence" value="ECO:0007669"/>
    <property type="project" value="TreeGrafter"/>
</dbReference>
<feature type="domain" description="DNA2/NAM7 helicase helicase" evidence="8">
    <location>
        <begin position="514"/>
        <end position="752"/>
    </location>
</feature>
<evidence type="ECO:0000256" key="3">
    <source>
        <dbReference type="ARBA" id="ARBA00022801"/>
    </source>
</evidence>
<dbReference type="GO" id="GO:0005694">
    <property type="term" value="C:chromosome"/>
    <property type="evidence" value="ECO:0007669"/>
    <property type="project" value="UniProtKB-ARBA"/>
</dbReference>
<dbReference type="GO" id="GO:0005737">
    <property type="term" value="C:cytoplasm"/>
    <property type="evidence" value="ECO:0007669"/>
    <property type="project" value="TreeGrafter"/>
</dbReference>
<reference evidence="10 11" key="1">
    <citation type="submission" date="2019-02" db="EMBL/GenBank/DDBJ databases">
        <title>Genome sequencing of the rare red list fungi Hericium alpestre (H. flagellum).</title>
        <authorList>
            <person name="Buettner E."/>
            <person name="Kellner H."/>
        </authorList>
    </citation>
    <scope>NUCLEOTIDE SEQUENCE [LARGE SCALE GENOMIC DNA]</scope>
    <source>
        <strain evidence="10 11">DSM 108284</strain>
    </source>
</reference>
<gene>
    <name evidence="10" type="ORF">EWM64_g2933</name>
</gene>
<dbReference type="Pfam" id="PF13087">
    <property type="entry name" value="AAA_12"/>
    <property type="match status" value="1"/>
</dbReference>
<organism evidence="10 11">
    <name type="scientific">Hericium alpestre</name>
    <dbReference type="NCBI Taxonomy" id="135208"/>
    <lineage>
        <taxon>Eukaryota</taxon>
        <taxon>Fungi</taxon>
        <taxon>Dikarya</taxon>
        <taxon>Basidiomycota</taxon>
        <taxon>Agaricomycotina</taxon>
        <taxon>Agaricomycetes</taxon>
        <taxon>Russulales</taxon>
        <taxon>Hericiaceae</taxon>
        <taxon>Hericium</taxon>
    </lineage>
</organism>
<evidence type="ECO:0000313" key="10">
    <source>
        <dbReference type="EMBL" id="TFY81080.1"/>
    </source>
</evidence>
<protein>
    <recommendedName>
        <fullName evidence="12">AAA+ ATPase domain-containing protein</fullName>
    </recommendedName>
</protein>
<dbReference type="Pfam" id="PF13086">
    <property type="entry name" value="AAA_11"/>
    <property type="match status" value="1"/>
</dbReference>
<keyword evidence="6" id="KW-0175">Coiled coil</keyword>
<comment type="similarity">
    <text evidence="1">Belongs to the DNA2/NAM7 helicase family.</text>
</comment>
<dbReference type="InterPro" id="IPR045055">
    <property type="entry name" value="DNA2/NAM7-like"/>
</dbReference>
<dbReference type="SUPFAM" id="SSF52540">
    <property type="entry name" value="P-loop containing nucleoside triphosphate hydrolases"/>
    <property type="match status" value="1"/>
</dbReference>
<dbReference type="PANTHER" id="PTHR10887">
    <property type="entry name" value="DNA2/NAM7 HELICASE FAMILY"/>
    <property type="match status" value="1"/>
</dbReference>
<evidence type="ECO:0000256" key="7">
    <source>
        <dbReference type="SAM" id="SignalP"/>
    </source>
</evidence>
<keyword evidence="2" id="KW-0547">Nucleotide-binding</keyword>
<keyword evidence="4" id="KW-0347">Helicase</keyword>
<evidence type="ECO:0000256" key="1">
    <source>
        <dbReference type="ARBA" id="ARBA00007913"/>
    </source>
</evidence>
<dbReference type="Gene3D" id="2.40.30.270">
    <property type="match status" value="1"/>
</dbReference>
<dbReference type="GO" id="GO:0016787">
    <property type="term" value="F:hydrolase activity"/>
    <property type="evidence" value="ECO:0007669"/>
    <property type="project" value="UniProtKB-KW"/>
</dbReference>
<dbReference type="EMBL" id="SFCI01000252">
    <property type="protein sequence ID" value="TFY81080.1"/>
    <property type="molecule type" value="Genomic_DNA"/>
</dbReference>
<evidence type="ECO:0000259" key="8">
    <source>
        <dbReference type="Pfam" id="PF13086"/>
    </source>
</evidence>
<name>A0A4Z0A3P8_9AGAM</name>
<keyword evidence="5" id="KW-0067">ATP-binding</keyword>
<dbReference type="Gene3D" id="3.40.50.300">
    <property type="entry name" value="P-loop containing nucleotide triphosphate hydrolases"/>
    <property type="match status" value="3"/>
</dbReference>
<evidence type="ECO:0000256" key="5">
    <source>
        <dbReference type="ARBA" id="ARBA00022840"/>
    </source>
</evidence>
<dbReference type="AlphaFoldDB" id="A0A4Z0A3P8"/>
<dbReference type="OrthoDB" id="6513042at2759"/>
<dbReference type="InterPro" id="IPR041677">
    <property type="entry name" value="DNA2/NAM7_AAA_11"/>
</dbReference>
<evidence type="ECO:0000256" key="2">
    <source>
        <dbReference type="ARBA" id="ARBA00022741"/>
    </source>
</evidence>
<feature type="domain" description="DNA2/NAM7 helicase-like C-terminal" evidence="9">
    <location>
        <begin position="760"/>
        <end position="993"/>
    </location>
</feature>
<dbReference type="GO" id="GO:0005524">
    <property type="term" value="F:ATP binding"/>
    <property type="evidence" value="ECO:0007669"/>
    <property type="project" value="UniProtKB-KW"/>
</dbReference>
<feature type="coiled-coil region" evidence="6">
    <location>
        <begin position="617"/>
        <end position="673"/>
    </location>
</feature>
<dbReference type="InterPro" id="IPR047187">
    <property type="entry name" value="SF1_C_Upf1"/>
</dbReference>